<dbReference type="GeneID" id="183105"/>
<proteinExistence type="predicted"/>
<dbReference type="CTD" id="183105"/>
<feature type="transmembrane region" description="Helical" evidence="1">
    <location>
        <begin position="7"/>
        <end position="25"/>
    </location>
</feature>
<evidence type="ECO:0000313" key="2">
    <source>
        <dbReference type="EMBL" id="CAA89022.1"/>
    </source>
</evidence>
<dbReference type="EMBL" id="BX284606">
    <property type="protein sequence ID" value="CAA89022.1"/>
    <property type="molecule type" value="Genomic_DNA"/>
</dbReference>
<gene>
    <name evidence="2 4" type="ORF">C32A9.1</name>
    <name evidence="2" type="ORF">CELE_C32A9.1</name>
</gene>
<dbReference type="RefSeq" id="NP_509722.1">
    <property type="nucleotide sequence ID" value="NM_077321.2"/>
</dbReference>
<dbReference type="InParanoid" id="Q18349"/>
<dbReference type="AGR" id="WB:WBGene00007861"/>
<evidence type="ECO:0000313" key="4">
    <source>
        <dbReference type="WormBase" id="C32A9.1"/>
    </source>
</evidence>
<dbReference type="AlphaFoldDB" id="Q18349"/>
<dbReference type="KEGG" id="cel:CELE_C32A9.1"/>
<dbReference type="PIR" id="T19633">
    <property type="entry name" value="T19633"/>
</dbReference>
<keyword evidence="1" id="KW-0812">Transmembrane</keyword>
<dbReference type="HOGENOM" id="CLU_977411_0_0_1"/>
<evidence type="ECO:0000313" key="3">
    <source>
        <dbReference type="Proteomes" id="UP000001940"/>
    </source>
</evidence>
<dbReference type="OMA" id="SVITRCE"/>
<name>Q18349_CAEEL</name>
<dbReference type="PaxDb" id="6239-C32A9.1"/>
<keyword evidence="1" id="KW-0472">Membrane</keyword>
<dbReference type="WormBase" id="C32A9.1">
    <property type="protein sequence ID" value="CE02152"/>
    <property type="gene ID" value="WBGene00007861"/>
</dbReference>
<dbReference type="UCSC" id="C32A9.1">
    <property type="organism name" value="c. elegans"/>
</dbReference>
<dbReference type="Bgee" id="WBGene00007861">
    <property type="expression patterns" value="Expressed in multicellular organism and 1 other cell type or tissue"/>
</dbReference>
<dbReference type="eggNOG" id="ENOG502TH79">
    <property type="taxonomic scope" value="Eukaryota"/>
</dbReference>
<dbReference type="Proteomes" id="UP000001940">
    <property type="component" value="Chromosome X"/>
</dbReference>
<keyword evidence="3" id="KW-1185">Reference proteome</keyword>
<evidence type="ECO:0000256" key="1">
    <source>
        <dbReference type="SAM" id="Phobius"/>
    </source>
</evidence>
<protein>
    <submittedName>
        <fullName evidence="2">Insulin/EGF-Receptor L Domain protein</fullName>
    </submittedName>
</protein>
<reference evidence="2 3" key="1">
    <citation type="journal article" date="1998" name="Science">
        <title>Genome sequence of the nematode C. elegans: a platform for investigating biology.</title>
        <authorList>
            <consortium name="The C. elegans sequencing consortium"/>
            <person name="Sulson J.E."/>
            <person name="Waterston R."/>
        </authorList>
    </citation>
    <scope>NUCLEOTIDE SEQUENCE [LARGE SCALE GENOMIC DNA]</scope>
    <source>
        <strain evidence="2 3">Bristol N2</strain>
    </source>
</reference>
<accession>Q18349</accession>
<organism evidence="2 3">
    <name type="scientific">Caenorhabditis elegans</name>
    <dbReference type="NCBI Taxonomy" id="6239"/>
    <lineage>
        <taxon>Eukaryota</taxon>
        <taxon>Metazoa</taxon>
        <taxon>Ecdysozoa</taxon>
        <taxon>Nematoda</taxon>
        <taxon>Chromadorea</taxon>
        <taxon>Rhabditida</taxon>
        <taxon>Rhabditina</taxon>
        <taxon>Rhabditomorpha</taxon>
        <taxon>Rhabditoidea</taxon>
        <taxon>Rhabditidae</taxon>
        <taxon>Peloderinae</taxon>
        <taxon>Caenorhabditis</taxon>
    </lineage>
</organism>
<sequence>MFKLERIIQIIFFLMWNLCYVTASFSDFINLLKIVDAEQEMLIDEIRIDCVQSISKPGVYTFKSDPRLPFSKCDITLEVPDETIAYVRPSERTCETTSSTNISNMCDRPMQEEQLYSGHHHFLFDASESVTIHVQITPIFRLGCAEWAKNVYSLSGHTIILENNLGSKYCMVQMPASLEITWINYETTNRKKPCCPDVFVASTDFAENPVGYSDSFNACEMRANQETYITRCEMTYIYFRQSAKHDKLIFRIKPRHKKHIDECIPVPEELEPSNFTCIKKPKPARNRSKLTFL</sequence>
<dbReference type="OrthoDB" id="5794141at2759"/>
<dbReference type="FunCoup" id="Q18349">
    <property type="interactions" value="811"/>
</dbReference>
<keyword evidence="1" id="KW-1133">Transmembrane helix</keyword>